<reference evidence="3" key="1">
    <citation type="journal article" date="2019" name="Int. J. Syst. Evol. Microbiol.">
        <title>The Global Catalogue of Microorganisms (GCM) 10K type strain sequencing project: providing services to taxonomists for standard genome sequencing and annotation.</title>
        <authorList>
            <consortium name="The Broad Institute Genomics Platform"/>
            <consortium name="The Broad Institute Genome Sequencing Center for Infectious Disease"/>
            <person name="Wu L."/>
            <person name="Ma J."/>
        </authorList>
    </citation>
    <scope>NUCLEOTIDE SEQUENCE [LARGE SCALE GENOMIC DNA]</scope>
    <source>
        <strain evidence="3">NBRC 101365</strain>
    </source>
</reference>
<proteinExistence type="predicted"/>
<gene>
    <name evidence="2" type="ORF">GCM10007874_42190</name>
</gene>
<feature type="compositionally biased region" description="Basic residues" evidence="1">
    <location>
        <begin position="42"/>
        <end position="51"/>
    </location>
</feature>
<protein>
    <submittedName>
        <fullName evidence="2">Uncharacterized protein</fullName>
    </submittedName>
</protein>
<accession>A0ABQ6CNL7</accession>
<feature type="region of interest" description="Disordered" evidence="1">
    <location>
        <begin position="26"/>
        <end position="51"/>
    </location>
</feature>
<organism evidence="2 3">
    <name type="scientific">Labrys miyagiensis</name>
    <dbReference type="NCBI Taxonomy" id="346912"/>
    <lineage>
        <taxon>Bacteria</taxon>
        <taxon>Pseudomonadati</taxon>
        <taxon>Pseudomonadota</taxon>
        <taxon>Alphaproteobacteria</taxon>
        <taxon>Hyphomicrobiales</taxon>
        <taxon>Xanthobacteraceae</taxon>
        <taxon>Labrys</taxon>
    </lineage>
</organism>
<comment type="caution">
    <text evidence="2">The sequence shown here is derived from an EMBL/GenBank/DDBJ whole genome shotgun (WGS) entry which is preliminary data.</text>
</comment>
<dbReference type="EMBL" id="BSPC01000045">
    <property type="protein sequence ID" value="GLS21202.1"/>
    <property type="molecule type" value="Genomic_DNA"/>
</dbReference>
<evidence type="ECO:0000313" key="2">
    <source>
        <dbReference type="EMBL" id="GLS21202.1"/>
    </source>
</evidence>
<sequence>MSTIQATSRIDCTMMKGQLPIMAATKSATWAPKDKSDGRGGLRVRRSPRNL</sequence>
<name>A0ABQ6CNL7_9HYPH</name>
<dbReference type="Proteomes" id="UP001156882">
    <property type="component" value="Unassembled WGS sequence"/>
</dbReference>
<evidence type="ECO:0000256" key="1">
    <source>
        <dbReference type="SAM" id="MobiDB-lite"/>
    </source>
</evidence>
<evidence type="ECO:0000313" key="3">
    <source>
        <dbReference type="Proteomes" id="UP001156882"/>
    </source>
</evidence>
<keyword evidence="3" id="KW-1185">Reference proteome</keyword>